<evidence type="ECO:0000313" key="2">
    <source>
        <dbReference type="EMBL" id="KAH3861411.1"/>
    </source>
</evidence>
<dbReference type="AlphaFoldDB" id="A0A9D4LNY2"/>
<organism evidence="2 3">
    <name type="scientific">Dreissena polymorpha</name>
    <name type="common">Zebra mussel</name>
    <name type="synonym">Mytilus polymorpha</name>
    <dbReference type="NCBI Taxonomy" id="45954"/>
    <lineage>
        <taxon>Eukaryota</taxon>
        <taxon>Metazoa</taxon>
        <taxon>Spiralia</taxon>
        <taxon>Lophotrochozoa</taxon>
        <taxon>Mollusca</taxon>
        <taxon>Bivalvia</taxon>
        <taxon>Autobranchia</taxon>
        <taxon>Heteroconchia</taxon>
        <taxon>Euheterodonta</taxon>
        <taxon>Imparidentia</taxon>
        <taxon>Neoheterodontei</taxon>
        <taxon>Myida</taxon>
        <taxon>Dreissenoidea</taxon>
        <taxon>Dreissenidae</taxon>
        <taxon>Dreissena</taxon>
    </lineage>
</organism>
<sequence>MVGVRKFGEQSFTALAHMIPINAHTSQSSLFNAINSMSLNIFNNGRRNVLSALSMLELDLAARGNSRPAIVVLVLTGSASDSTAAIQKAHELQANYKNMFMVVLGVGTYLCT</sequence>
<protein>
    <recommendedName>
        <fullName evidence="1">VWFA domain-containing protein</fullName>
    </recommendedName>
</protein>
<dbReference type="EMBL" id="JAIWYP010000002">
    <property type="protein sequence ID" value="KAH3861411.1"/>
    <property type="molecule type" value="Genomic_DNA"/>
</dbReference>
<accession>A0A9D4LNY2</accession>
<dbReference type="Pfam" id="PF00092">
    <property type="entry name" value="VWA"/>
    <property type="match status" value="1"/>
</dbReference>
<reference evidence="2" key="2">
    <citation type="submission" date="2020-11" db="EMBL/GenBank/DDBJ databases">
        <authorList>
            <person name="McCartney M.A."/>
            <person name="Auch B."/>
            <person name="Kono T."/>
            <person name="Mallez S."/>
            <person name="Becker A."/>
            <person name="Gohl D.M."/>
            <person name="Silverstein K.A.T."/>
            <person name="Koren S."/>
            <person name="Bechman K.B."/>
            <person name="Herman A."/>
            <person name="Abrahante J.E."/>
            <person name="Garbe J."/>
        </authorList>
    </citation>
    <scope>NUCLEOTIDE SEQUENCE</scope>
    <source>
        <strain evidence="2">Duluth1</strain>
        <tissue evidence="2">Whole animal</tissue>
    </source>
</reference>
<dbReference type="Proteomes" id="UP000828390">
    <property type="component" value="Unassembled WGS sequence"/>
</dbReference>
<dbReference type="SUPFAM" id="SSF53300">
    <property type="entry name" value="vWA-like"/>
    <property type="match status" value="1"/>
</dbReference>
<comment type="caution">
    <text evidence="2">The sequence shown here is derived from an EMBL/GenBank/DDBJ whole genome shotgun (WGS) entry which is preliminary data.</text>
</comment>
<dbReference type="PROSITE" id="PS50234">
    <property type="entry name" value="VWFA"/>
    <property type="match status" value="1"/>
</dbReference>
<gene>
    <name evidence="2" type="ORF">DPMN_024339</name>
</gene>
<dbReference type="Gene3D" id="3.40.50.410">
    <property type="entry name" value="von Willebrand factor, type A domain"/>
    <property type="match status" value="1"/>
</dbReference>
<proteinExistence type="predicted"/>
<reference evidence="2" key="1">
    <citation type="journal article" date="2019" name="bioRxiv">
        <title>The Genome of the Zebra Mussel, Dreissena polymorpha: A Resource for Invasive Species Research.</title>
        <authorList>
            <person name="McCartney M.A."/>
            <person name="Auch B."/>
            <person name="Kono T."/>
            <person name="Mallez S."/>
            <person name="Zhang Y."/>
            <person name="Obille A."/>
            <person name="Becker A."/>
            <person name="Abrahante J.E."/>
            <person name="Garbe J."/>
            <person name="Badalamenti J.P."/>
            <person name="Herman A."/>
            <person name="Mangelson H."/>
            <person name="Liachko I."/>
            <person name="Sullivan S."/>
            <person name="Sone E.D."/>
            <person name="Koren S."/>
            <person name="Silverstein K.A.T."/>
            <person name="Beckman K.B."/>
            <person name="Gohl D.M."/>
        </authorList>
    </citation>
    <scope>NUCLEOTIDE SEQUENCE</scope>
    <source>
        <strain evidence="2">Duluth1</strain>
        <tissue evidence="2">Whole animal</tissue>
    </source>
</reference>
<name>A0A9D4LNY2_DREPO</name>
<dbReference type="InterPro" id="IPR036465">
    <property type="entry name" value="vWFA_dom_sf"/>
</dbReference>
<keyword evidence="3" id="KW-1185">Reference proteome</keyword>
<dbReference type="InterPro" id="IPR002035">
    <property type="entry name" value="VWF_A"/>
</dbReference>
<evidence type="ECO:0000313" key="3">
    <source>
        <dbReference type="Proteomes" id="UP000828390"/>
    </source>
</evidence>
<evidence type="ECO:0000259" key="1">
    <source>
        <dbReference type="PROSITE" id="PS50234"/>
    </source>
</evidence>
<feature type="domain" description="VWFA" evidence="1">
    <location>
        <begin position="1"/>
        <end position="112"/>
    </location>
</feature>